<dbReference type="SUPFAM" id="SSF53639">
    <property type="entry name" value="AraD/HMP-PK domain-like"/>
    <property type="match status" value="1"/>
</dbReference>
<dbReference type="InterPro" id="IPR036409">
    <property type="entry name" value="Aldolase_II/adducin_N_sf"/>
</dbReference>
<reference evidence="1" key="1">
    <citation type="journal article" date="2021" name="PeerJ">
        <title>Extensive microbial diversity within the chicken gut microbiome revealed by metagenomics and culture.</title>
        <authorList>
            <person name="Gilroy R."/>
            <person name="Ravi A."/>
            <person name="Getino M."/>
            <person name="Pursley I."/>
            <person name="Horton D.L."/>
            <person name="Alikhan N.F."/>
            <person name="Baker D."/>
            <person name="Gharbi K."/>
            <person name="Hall N."/>
            <person name="Watson M."/>
            <person name="Adriaenssens E.M."/>
            <person name="Foster-Nyarko E."/>
            <person name="Jarju S."/>
            <person name="Secka A."/>
            <person name="Antonio M."/>
            <person name="Oren A."/>
            <person name="Chaudhuri R.R."/>
            <person name="La Ragione R."/>
            <person name="Hildebrand F."/>
            <person name="Pallen M.J."/>
        </authorList>
    </citation>
    <scope>NUCLEOTIDE SEQUENCE</scope>
    <source>
        <strain evidence="1">ChiHecec2B26-7398</strain>
    </source>
</reference>
<dbReference type="Gene3D" id="3.40.225.10">
    <property type="entry name" value="Class II aldolase/adducin N-terminal domain"/>
    <property type="match status" value="1"/>
</dbReference>
<dbReference type="EMBL" id="DXEI01000157">
    <property type="protein sequence ID" value="HIX95853.1"/>
    <property type="molecule type" value="Genomic_DNA"/>
</dbReference>
<dbReference type="GO" id="GO:0008742">
    <property type="term" value="F:L-ribulose-phosphate 4-epimerase activity"/>
    <property type="evidence" value="ECO:0007669"/>
    <property type="project" value="UniProtKB-EC"/>
</dbReference>
<comment type="caution">
    <text evidence="1">The sequence shown here is derived from an EMBL/GenBank/DDBJ whole genome shotgun (WGS) entry which is preliminary data.</text>
</comment>
<name>A0A9D1Y268_9FIRM</name>
<feature type="non-terminal residue" evidence="1">
    <location>
        <position position="40"/>
    </location>
</feature>
<sequence>MEQLRKQVYEANLELPRRGLVTYTWGNVSGIDRQRGLVVI</sequence>
<organism evidence="1 2">
    <name type="scientific">Candidatus Gemmiger excrementipullorum</name>
    <dbReference type="NCBI Taxonomy" id="2838610"/>
    <lineage>
        <taxon>Bacteria</taxon>
        <taxon>Bacillati</taxon>
        <taxon>Bacillota</taxon>
        <taxon>Clostridia</taxon>
        <taxon>Eubacteriales</taxon>
        <taxon>Gemmiger</taxon>
    </lineage>
</organism>
<keyword evidence="1" id="KW-0413">Isomerase</keyword>
<protein>
    <submittedName>
        <fullName evidence="1">L-ribulose-5-phosphate 4-epimerase</fullName>
        <ecNumber evidence="1">5.1.3.4</ecNumber>
    </submittedName>
</protein>
<dbReference type="EC" id="5.1.3.4" evidence="1"/>
<dbReference type="AlphaFoldDB" id="A0A9D1Y268"/>
<proteinExistence type="predicted"/>
<evidence type="ECO:0000313" key="2">
    <source>
        <dbReference type="Proteomes" id="UP000886751"/>
    </source>
</evidence>
<evidence type="ECO:0000313" key="1">
    <source>
        <dbReference type="EMBL" id="HIX95853.1"/>
    </source>
</evidence>
<accession>A0A9D1Y268</accession>
<dbReference type="Proteomes" id="UP000886751">
    <property type="component" value="Unassembled WGS sequence"/>
</dbReference>
<gene>
    <name evidence="1" type="primary">araD</name>
    <name evidence="1" type="ORF">H9846_10425</name>
</gene>
<reference evidence="1" key="2">
    <citation type="submission" date="2021-04" db="EMBL/GenBank/DDBJ databases">
        <authorList>
            <person name="Gilroy R."/>
        </authorList>
    </citation>
    <scope>NUCLEOTIDE SEQUENCE</scope>
    <source>
        <strain evidence="1">ChiHecec2B26-7398</strain>
    </source>
</reference>